<dbReference type="Pfam" id="PF00179">
    <property type="entry name" value="UQ_con"/>
    <property type="match status" value="1"/>
</dbReference>
<organism evidence="3 4">
    <name type="scientific">Mortierella polycephala</name>
    <dbReference type="NCBI Taxonomy" id="41804"/>
    <lineage>
        <taxon>Eukaryota</taxon>
        <taxon>Fungi</taxon>
        <taxon>Fungi incertae sedis</taxon>
        <taxon>Mucoromycota</taxon>
        <taxon>Mortierellomycotina</taxon>
        <taxon>Mortierellomycetes</taxon>
        <taxon>Mortierellales</taxon>
        <taxon>Mortierellaceae</taxon>
        <taxon>Mortierella</taxon>
    </lineage>
</organism>
<comment type="caution">
    <text evidence="3">The sequence shown here is derived from an EMBL/GenBank/DDBJ whole genome shotgun (WGS) entry which is preliminary data.</text>
</comment>
<dbReference type="SUPFAM" id="SSF54495">
    <property type="entry name" value="UBC-like"/>
    <property type="match status" value="1"/>
</dbReference>
<dbReference type="Proteomes" id="UP000726737">
    <property type="component" value="Unassembled WGS sequence"/>
</dbReference>
<evidence type="ECO:0000313" key="3">
    <source>
        <dbReference type="EMBL" id="KAG0263294.1"/>
    </source>
</evidence>
<accession>A0A9P6Q995</accession>
<keyword evidence="4" id="KW-1185">Reference proteome</keyword>
<dbReference type="InterPro" id="IPR000608">
    <property type="entry name" value="UBC"/>
</dbReference>
<evidence type="ECO:0000313" key="4">
    <source>
        <dbReference type="Proteomes" id="UP000726737"/>
    </source>
</evidence>
<dbReference type="AlphaFoldDB" id="A0A9P6Q995"/>
<dbReference type="Gene3D" id="3.10.110.10">
    <property type="entry name" value="Ubiquitin Conjugating Enzyme"/>
    <property type="match status" value="1"/>
</dbReference>
<keyword evidence="1" id="KW-0833">Ubl conjugation pathway</keyword>
<dbReference type="InterPro" id="IPR016135">
    <property type="entry name" value="UBQ-conjugating_enzyme/RWD"/>
</dbReference>
<gene>
    <name evidence="3" type="ORF">BG011_009023</name>
</gene>
<dbReference type="PROSITE" id="PS50127">
    <property type="entry name" value="UBC_2"/>
    <property type="match status" value="1"/>
</dbReference>
<evidence type="ECO:0000256" key="1">
    <source>
        <dbReference type="ARBA" id="ARBA00022786"/>
    </source>
</evidence>
<evidence type="ECO:0000259" key="2">
    <source>
        <dbReference type="PROSITE" id="PS50127"/>
    </source>
</evidence>
<dbReference type="InterPro" id="IPR050113">
    <property type="entry name" value="Ub_conjugating_enzyme"/>
</dbReference>
<dbReference type="OrthoDB" id="5596422at2759"/>
<reference evidence="3" key="1">
    <citation type="journal article" date="2020" name="Fungal Divers.">
        <title>Resolving the Mortierellaceae phylogeny through synthesis of multi-gene phylogenetics and phylogenomics.</title>
        <authorList>
            <person name="Vandepol N."/>
            <person name="Liber J."/>
            <person name="Desiro A."/>
            <person name="Na H."/>
            <person name="Kennedy M."/>
            <person name="Barry K."/>
            <person name="Grigoriev I.V."/>
            <person name="Miller A.N."/>
            <person name="O'Donnell K."/>
            <person name="Stajich J.E."/>
            <person name="Bonito G."/>
        </authorList>
    </citation>
    <scope>NUCLEOTIDE SEQUENCE</scope>
    <source>
        <strain evidence="3">KOD948</strain>
    </source>
</reference>
<protein>
    <recommendedName>
        <fullName evidence="2">UBC core domain-containing protein</fullName>
    </recommendedName>
</protein>
<dbReference type="PANTHER" id="PTHR24067">
    <property type="entry name" value="UBIQUITIN-CONJUGATING ENZYME E2"/>
    <property type="match status" value="1"/>
</dbReference>
<dbReference type="CDD" id="cd23814">
    <property type="entry name" value="UEV_AKTIP"/>
    <property type="match status" value="1"/>
</dbReference>
<name>A0A9P6Q995_9FUNG</name>
<proteinExistence type="predicted"/>
<sequence length="178" mass="21037">MNLWFGTLFVHKGYYRNAVFKFQLIIPQEYPDRRPMVHFLSDMWHPLIDGQGQLVLQYQFPQWRPHRDYLFHVLHFVKAAFKKCVLDTVTEKQAVNKEAQRMYRNENTIFAKLAHQRAQLSITESSLYDNYPANNTIKFGPLDDQEFNELKQKMMDSALLAGDKRSVSLESFESRSAE</sequence>
<feature type="domain" description="UBC core" evidence="2">
    <location>
        <begin position="1"/>
        <end position="123"/>
    </location>
</feature>
<dbReference type="EMBL" id="JAAAJA010000078">
    <property type="protein sequence ID" value="KAG0263294.1"/>
    <property type="molecule type" value="Genomic_DNA"/>
</dbReference>